<accession>A0A2G9UVK3</accession>
<dbReference type="EC" id="2.7.11.1" evidence="1"/>
<dbReference type="InterPro" id="IPR011009">
    <property type="entry name" value="Kinase-like_dom_sf"/>
</dbReference>
<dbReference type="PANTHER" id="PTHR11909">
    <property type="entry name" value="CASEIN KINASE-RELATED"/>
    <property type="match status" value="1"/>
</dbReference>
<organism evidence="3 4">
    <name type="scientific">Teladorsagia circumcincta</name>
    <name type="common">Brown stomach worm</name>
    <name type="synonym">Ostertagia circumcincta</name>
    <dbReference type="NCBI Taxonomy" id="45464"/>
    <lineage>
        <taxon>Eukaryota</taxon>
        <taxon>Metazoa</taxon>
        <taxon>Ecdysozoa</taxon>
        <taxon>Nematoda</taxon>
        <taxon>Chromadorea</taxon>
        <taxon>Rhabditida</taxon>
        <taxon>Rhabditina</taxon>
        <taxon>Rhabditomorpha</taxon>
        <taxon>Strongyloidea</taxon>
        <taxon>Trichostrongylidae</taxon>
        <taxon>Teladorsagia</taxon>
    </lineage>
</organism>
<name>A0A2G9UVK3_TELCI</name>
<keyword evidence="4" id="KW-1185">Reference proteome</keyword>
<dbReference type="Proteomes" id="UP000230423">
    <property type="component" value="Unassembled WGS sequence"/>
</dbReference>
<dbReference type="InterPro" id="IPR050235">
    <property type="entry name" value="CK1_Ser-Thr_kinase"/>
</dbReference>
<evidence type="ECO:0000313" key="3">
    <source>
        <dbReference type="EMBL" id="PIO74183.1"/>
    </source>
</evidence>
<dbReference type="PROSITE" id="PS00108">
    <property type="entry name" value="PROTEIN_KINASE_ST"/>
    <property type="match status" value="1"/>
</dbReference>
<gene>
    <name evidence="3" type="ORF">TELCIR_03818</name>
</gene>
<dbReference type="GO" id="GO:0005524">
    <property type="term" value="F:ATP binding"/>
    <property type="evidence" value="ECO:0007669"/>
    <property type="project" value="InterPro"/>
</dbReference>
<dbReference type="AlphaFoldDB" id="A0A2G9UVK3"/>
<evidence type="ECO:0000313" key="4">
    <source>
        <dbReference type="Proteomes" id="UP000230423"/>
    </source>
</evidence>
<sequence>MHYALDFILGPQGRYPTSPISIPEALLAMTHGQAMSFDLESCEHSSSSCSIDDKLPSTNNLIRGKEGQYAVGRKLAQGRYGAVYEVLRKSDGKPFACKLEICGANSHGLDMDYVVMSQAAKRGCSHLVKSIDRGKIEDHFKFLIMPLLGSNLNKIRHQFVDGRLSLSTGLRLAFLALSPIQELHTIGFVHRDIKCSNFCLVPNTSRGDTQLVLIDYGVCRAYKDKSGNFKAPRDQVRFRGTSRYASINALNGEEQSPRDDLASWFYMMVELISGYLPWTDFHRDSINEVRAMKEHMQTSEGANMLFQFCPKVEFRRLQKYIDGLKFYSQPDYTFIAEMVQLAMKNNSIKMDDPYDWEE</sequence>
<dbReference type="SUPFAM" id="SSF56112">
    <property type="entry name" value="Protein kinase-like (PK-like)"/>
    <property type="match status" value="1"/>
</dbReference>
<protein>
    <recommendedName>
        <fullName evidence="1">non-specific serine/threonine protein kinase</fullName>
        <ecNumber evidence="1">2.7.11.1</ecNumber>
    </recommendedName>
</protein>
<dbReference type="SMART" id="SM00220">
    <property type="entry name" value="S_TKc"/>
    <property type="match status" value="1"/>
</dbReference>
<feature type="domain" description="Protein kinase" evidence="2">
    <location>
        <begin position="69"/>
        <end position="358"/>
    </location>
</feature>
<dbReference type="EMBL" id="KZ345322">
    <property type="protein sequence ID" value="PIO74183.1"/>
    <property type="molecule type" value="Genomic_DNA"/>
</dbReference>
<proteinExistence type="predicted"/>
<dbReference type="Pfam" id="PF00069">
    <property type="entry name" value="Pkinase"/>
    <property type="match status" value="1"/>
</dbReference>
<dbReference type="OrthoDB" id="2687620at2759"/>
<dbReference type="InterPro" id="IPR000719">
    <property type="entry name" value="Prot_kinase_dom"/>
</dbReference>
<dbReference type="GO" id="GO:0004674">
    <property type="term" value="F:protein serine/threonine kinase activity"/>
    <property type="evidence" value="ECO:0007669"/>
    <property type="project" value="UniProtKB-EC"/>
</dbReference>
<evidence type="ECO:0000259" key="2">
    <source>
        <dbReference type="PROSITE" id="PS50011"/>
    </source>
</evidence>
<dbReference type="PROSITE" id="PS50011">
    <property type="entry name" value="PROTEIN_KINASE_DOM"/>
    <property type="match status" value="1"/>
</dbReference>
<evidence type="ECO:0000256" key="1">
    <source>
        <dbReference type="ARBA" id="ARBA00012513"/>
    </source>
</evidence>
<dbReference type="Gene3D" id="1.10.510.10">
    <property type="entry name" value="Transferase(Phosphotransferase) domain 1"/>
    <property type="match status" value="1"/>
</dbReference>
<dbReference type="InterPro" id="IPR008271">
    <property type="entry name" value="Ser/Thr_kinase_AS"/>
</dbReference>
<reference evidence="3 4" key="1">
    <citation type="submission" date="2015-09" db="EMBL/GenBank/DDBJ databases">
        <title>Draft genome of the parasitic nematode Teladorsagia circumcincta isolate WARC Sus (inbred).</title>
        <authorList>
            <person name="Mitreva M."/>
        </authorList>
    </citation>
    <scope>NUCLEOTIDE SEQUENCE [LARGE SCALE GENOMIC DNA]</scope>
    <source>
        <strain evidence="3 4">S</strain>
    </source>
</reference>